<sequence length="459" mass="51290">MNLFRMIPGVDQVMENEEIKKLFELHDAGLINDTIRNILDEMRDDIKKGLDEDSLRARLKNIDKTVIERLADELNYSLRPVINATGVIIHTNLGRSKLPKTAQENIMRLLSSYSNLEYDLERGERGLRYSHIEEKLKKITGAEAALVVNNNAAAVMLVLDTLSKNKEVITSRGELIEIGGSFRIPDVCERSLATLREVGTTNKTHLRDYENAINEETGAILKVHTSNYKILGFTESVSASELATIKGDLPLIEDLGSGVLINLEDYGLEHEPTVMESVASGVDVVTFSGDKLLGGPQAGIIVGKEKYISQIKKNQLLRALRVDKMTIAALETILNYYIDKNKTFEIPTIKMITESYESIEKRAKKLFSMLEGVNGAELSIVETASEVGGGSLPNQFIKSKAIEIDPKNISAAKLEEKLRHLEIPIIVRIYKDKILLDLRTIDEEEYEIIVNEIRGILGE</sequence>
<dbReference type="InterPro" id="IPR004534">
    <property type="entry name" value="SelA_trans"/>
</dbReference>
<comment type="cofactor">
    <cofactor evidence="1 8 9">
        <name>pyridoxal 5'-phosphate</name>
        <dbReference type="ChEBI" id="CHEBI:597326"/>
    </cofactor>
</comment>
<protein>
    <recommendedName>
        <fullName evidence="8">L-seryl-tRNA(Sec) selenium transferase</fullName>
        <ecNumber evidence="8">2.9.1.1</ecNumber>
    </recommendedName>
    <alternativeName>
        <fullName evidence="8">Selenocysteine synthase</fullName>
        <shortName evidence="8">Sec synthase</shortName>
    </alternativeName>
    <alternativeName>
        <fullName evidence="8">Selenocysteinyl-tRNA(Sec) synthase</fullName>
    </alternativeName>
</protein>
<dbReference type="SUPFAM" id="SSF53383">
    <property type="entry name" value="PLP-dependent transferases"/>
    <property type="match status" value="1"/>
</dbReference>
<dbReference type="GO" id="GO:0001514">
    <property type="term" value="P:selenocysteine incorporation"/>
    <property type="evidence" value="ECO:0007669"/>
    <property type="project" value="UniProtKB-UniRule"/>
</dbReference>
<dbReference type="InterPro" id="IPR015421">
    <property type="entry name" value="PyrdxlP-dep_Trfase_major"/>
</dbReference>
<dbReference type="PANTHER" id="PTHR32328:SF0">
    <property type="entry name" value="L-SERYL-TRNA(SEC) SELENIUM TRANSFERASE"/>
    <property type="match status" value="1"/>
</dbReference>
<dbReference type="Gene3D" id="3.90.1150.180">
    <property type="match status" value="1"/>
</dbReference>
<dbReference type="AlphaFoldDB" id="A0A9E7DKB5"/>
<evidence type="ECO:0000313" key="10">
    <source>
        <dbReference type="EMBL" id="UQK59548.1"/>
    </source>
</evidence>
<gene>
    <name evidence="8 10" type="primary">selA</name>
    <name evidence="10" type="ORF">M1R53_02575</name>
</gene>
<dbReference type="Pfam" id="PF03841">
    <property type="entry name" value="SelA"/>
    <property type="match status" value="1"/>
</dbReference>
<reference evidence="10" key="1">
    <citation type="submission" date="2022-04" db="EMBL/GenBank/DDBJ databases">
        <title>Complete genome sequences of Ezakiella coagulans and Fenollaria massiliensis.</title>
        <authorList>
            <person name="France M.T."/>
            <person name="Clifford J."/>
            <person name="Narina S."/>
            <person name="Rutt L."/>
            <person name="Ravel J."/>
        </authorList>
    </citation>
    <scope>NUCLEOTIDE SEQUENCE</scope>
    <source>
        <strain evidence="10">C0061C2</strain>
    </source>
</reference>
<comment type="similarity">
    <text evidence="7 8">Belongs to the SelA family.</text>
</comment>
<evidence type="ECO:0000256" key="5">
    <source>
        <dbReference type="ARBA" id="ARBA00022917"/>
    </source>
</evidence>
<dbReference type="NCBIfam" id="TIGR00474">
    <property type="entry name" value="selA"/>
    <property type="match status" value="1"/>
</dbReference>
<dbReference type="EC" id="2.9.1.1" evidence="8"/>
<dbReference type="Gene3D" id="3.40.640.10">
    <property type="entry name" value="Type I PLP-dependent aspartate aminotransferase-like (Major domain)"/>
    <property type="match status" value="1"/>
</dbReference>
<feature type="modified residue" description="N6-(pyridoxal phosphate)lysine" evidence="8 9">
    <location>
        <position position="291"/>
    </location>
</feature>
<evidence type="ECO:0000256" key="4">
    <source>
        <dbReference type="ARBA" id="ARBA00022898"/>
    </source>
</evidence>
<keyword evidence="6 8" id="KW-0711">Selenium</keyword>
<dbReference type="RefSeq" id="WP_249242964.1">
    <property type="nucleotide sequence ID" value="NZ_CP096649.1"/>
</dbReference>
<evidence type="ECO:0000256" key="2">
    <source>
        <dbReference type="ARBA" id="ARBA00022490"/>
    </source>
</evidence>
<dbReference type="InterPro" id="IPR018319">
    <property type="entry name" value="SelA-like"/>
</dbReference>
<comment type="catalytic activity">
    <reaction evidence="8">
        <text>L-seryl-tRNA(Sec) + selenophosphate + H(+) = L-selenocysteinyl-tRNA(Sec) + phosphate</text>
        <dbReference type="Rhea" id="RHEA:22728"/>
        <dbReference type="Rhea" id="RHEA-COMP:9742"/>
        <dbReference type="Rhea" id="RHEA-COMP:9743"/>
        <dbReference type="ChEBI" id="CHEBI:15378"/>
        <dbReference type="ChEBI" id="CHEBI:16144"/>
        <dbReference type="ChEBI" id="CHEBI:43474"/>
        <dbReference type="ChEBI" id="CHEBI:78533"/>
        <dbReference type="ChEBI" id="CHEBI:78573"/>
        <dbReference type="EC" id="2.9.1.1"/>
    </reaction>
</comment>
<dbReference type="KEGG" id="fms:M1R53_02575"/>
<accession>A0A9E7DKB5</accession>
<dbReference type="GO" id="GO:0001717">
    <property type="term" value="P:conversion of seryl-tRNAsec to selenocys-tRNAsec"/>
    <property type="evidence" value="ECO:0007669"/>
    <property type="project" value="UniProtKB-UniRule"/>
</dbReference>
<evidence type="ECO:0000256" key="8">
    <source>
        <dbReference type="HAMAP-Rule" id="MF_00423"/>
    </source>
</evidence>
<comment type="pathway">
    <text evidence="8">Aminoacyl-tRNA biosynthesis; selenocysteinyl-tRNA(Sec) biosynthesis; selenocysteinyl-tRNA(Sec) from L-seryl-tRNA(Sec) (bacterial route): step 1/1.</text>
</comment>
<dbReference type="EMBL" id="CP096649">
    <property type="protein sequence ID" value="UQK59548.1"/>
    <property type="molecule type" value="Genomic_DNA"/>
</dbReference>
<keyword evidence="4 8" id="KW-0663">Pyridoxal phosphate</keyword>
<dbReference type="Proteomes" id="UP000831151">
    <property type="component" value="Chromosome"/>
</dbReference>
<name>A0A9E7DKB5_9FIRM</name>
<comment type="function">
    <text evidence="8">Converts seryl-tRNA(Sec) to selenocysteinyl-tRNA(Sec) required for selenoprotein biosynthesis.</text>
</comment>
<evidence type="ECO:0000313" key="11">
    <source>
        <dbReference type="Proteomes" id="UP000831151"/>
    </source>
</evidence>
<dbReference type="GO" id="GO:0004125">
    <property type="term" value="F:L-seryl-tRNA(Sec) selenium transferase activity"/>
    <property type="evidence" value="ECO:0007669"/>
    <property type="project" value="UniProtKB-UniRule"/>
</dbReference>
<evidence type="ECO:0000256" key="9">
    <source>
        <dbReference type="PIRSR" id="PIRSR618319-50"/>
    </source>
</evidence>
<evidence type="ECO:0000256" key="7">
    <source>
        <dbReference type="ARBA" id="ARBA00044507"/>
    </source>
</evidence>
<evidence type="ECO:0000256" key="3">
    <source>
        <dbReference type="ARBA" id="ARBA00022679"/>
    </source>
</evidence>
<keyword evidence="11" id="KW-1185">Reference proteome</keyword>
<dbReference type="InterPro" id="IPR015424">
    <property type="entry name" value="PyrdxlP-dep_Trfase"/>
</dbReference>
<dbReference type="GO" id="GO:0005737">
    <property type="term" value="C:cytoplasm"/>
    <property type="evidence" value="ECO:0007669"/>
    <property type="project" value="UniProtKB-SubCell"/>
</dbReference>
<keyword evidence="5 8" id="KW-0648">Protein biosynthesis</keyword>
<dbReference type="HAMAP" id="MF_00423">
    <property type="entry name" value="SelA"/>
    <property type="match status" value="1"/>
</dbReference>
<keyword evidence="3 8" id="KW-0808">Transferase</keyword>
<keyword evidence="2 8" id="KW-0963">Cytoplasm</keyword>
<proteinExistence type="inferred from homology"/>
<evidence type="ECO:0000256" key="6">
    <source>
        <dbReference type="ARBA" id="ARBA00023266"/>
    </source>
</evidence>
<evidence type="ECO:0000256" key="1">
    <source>
        <dbReference type="ARBA" id="ARBA00001933"/>
    </source>
</evidence>
<organism evidence="10 11">
    <name type="scientific">Fenollaria massiliensis</name>
    <dbReference type="NCBI Taxonomy" id="938288"/>
    <lineage>
        <taxon>Bacteria</taxon>
        <taxon>Bacillati</taxon>
        <taxon>Bacillota</taxon>
        <taxon>Clostridia</taxon>
        <taxon>Eubacteriales</taxon>
        <taxon>Fenollaria</taxon>
    </lineage>
</organism>
<dbReference type="PANTHER" id="PTHR32328">
    <property type="entry name" value="L-SERYL-TRNA(SEC) SELENIUM TRANSFERASE"/>
    <property type="match status" value="1"/>
</dbReference>
<comment type="subcellular location">
    <subcellularLocation>
        <location evidence="8">Cytoplasm</location>
    </subcellularLocation>
</comment>